<dbReference type="PROSITE" id="PS50268">
    <property type="entry name" value="CADHERIN_2"/>
    <property type="match status" value="5"/>
</dbReference>
<dbReference type="InterPro" id="IPR050174">
    <property type="entry name" value="Protocadherin/Cadherin-CA"/>
</dbReference>
<feature type="transmembrane region" description="Helical" evidence="11">
    <location>
        <begin position="21"/>
        <end position="41"/>
    </location>
</feature>
<evidence type="ECO:0000256" key="10">
    <source>
        <dbReference type="PROSITE-ProRule" id="PRU00043"/>
    </source>
</evidence>
<evidence type="ECO:0000256" key="8">
    <source>
        <dbReference type="ARBA" id="ARBA00023136"/>
    </source>
</evidence>
<dbReference type="PROSITE" id="PS00232">
    <property type="entry name" value="CADHERIN_1"/>
    <property type="match status" value="2"/>
</dbReference>
<dbReference type="CDD" id="cd11304">
    <property type="entry name" value="Cadherin_repeat"/>
    <property type="match status" value="5"/>
</dbReference>
<feature type="domain" description="Cadherin" evidence="12">
    <location>
        <begin position="159"/>
        <end position="269"/>
    </location>
</feature>
<dbReference type="FunFam" id="2.60.40.60:FF:000015">
    <property type="entry name" value="FAT atypical cadherin 1"/>
    <property type="match status" value="1"/>
</dbReference>
<evidence type="ECO:0000256" key="7">
    <source>
        <dbReference type="ARBA" id="ARBA00022989"/>
    </source>
</evidence>
<feature type="domain" description="Cadherin" evidence="12">
    <location>
        <begin position="624"/>
        <end position="729"/>
    </location>
</feature>
<feature type="domain" description="Cadherin" evidence="12">
    <location>
        <begin position="506"/>
        <end position="606"/>
    </location>
</feature>
<proteinExistence type="predicted"/>
<dbReference type="GO" id="GO:0005509">
    <property type="term" value="F:calcium ion binding"/>
    <property type="evidence" value="ECO:0007669"/>
    <property type="project" value="UniProtKB-UniRule"/>
</dbReference>
<dbReference type="PRINTS" id="PR00205">
    <property type="entry name" value="CADHERIN"/>
</dbReference>
<reference evidence="14" key="1">
    <citation type="submission" date="2022-11" db="UniProtKB">
        <authorList>
            <consortium name="WormBaseParasite"/>
        </authorList>
    </citation>
    <scope>IDENTIFICATION</scope>
</reference>
<dbReference type="SMART" id="SM00112">
    <property type="entry name" value="CA"/>
    <property type="match status" value="5"/>
</dbReference>
<dbReference type="InterPro" id="IPR015919">
    <property type="entry name" value="Cadherin-like_sf"/>
</dbReference>
<keyword evidence="4" id="KW-0732">Signal</keyword>
<dbReference type="SUPFAM" id="SSF49313">
    <property type="entry name" value="Cadherin-like"/>
    <property type="match status" value="6"/>
</dbReference>
<keyword evidence="8 11" id="KW-0472">Membrane</keyword>
<evidence type="ECO:0000256" key="5">
    <source>
        <dbReference type="ARBA" id="ARBA00022737"/>
    </source>
</evidence>
<comment type="subcellular location">
    <subcellularLocation>
        <location evidence="1">Cell membrane</location>
        <topology evidence="1">Single-pass type I membrane protein</topology>
    </subcellularLocation>
</comment>
<dbReference type="PANTHER" id="PTHR24028:SF328">
    <property type="entry name" value="CADHERIN-3"/>
    <property type="match status" value="1"/>
</dbReference>
<keyword evidence="9" id="KW-0325">Glycoprotein</keyword>
<dbReference type="WBParaSite" id="jg5680">
    <property type="protein sequence ID" value="jg5680"/>
    <property type="gene ID" value="jg5680"/>
</dbReference>
<keyword evidence="7 11" id="KW-1133">Transmembrane helix</keyword>
<evidence type="ECO:0000259" key="12">
    <source>
        <dbReference type="PROSITE" id="PS50268"/>
    </source>
</evidence>
<evidence type="ECO:0000256" key="1">
    <source>
        <dbReference type="ARBA" id="ARBA00004251"/>
    </source>
</evidence>
<dbReference type="InterPro" id="IPR002126">
    <property type="entry name" value="Cadherin-like_dom"/>
</dbReference>
<dbReference type="FunFam" id="2.60.40.60:FF:000007">
    <property type="entry name" value="Protocadherin alpha 2"/>
    <property type="match status" value="1"/>
</dbReference>
<feature type="domain" description="Cadherin" evidence="12">
    <location>
        <begin position="82"/>
        <end position="158"/>
    </location>
</feature>
<dbReference type="PANTHER" id="PTHR24028">
    <property type="entry name" value="CADHERIN-87A"/>
    <property type="match status" value="1"/>
</dbReference>
<evidence type="ECO:0000256" key="9">
    <source>
        <dbReference type="ARBA" id="ARBA00023180"/>
    </source>
</evidence>
<keyword evidence="6 10" id="KW-0106">Calcium</keyword>
<organism evidence="13 14">
    <name type="scientific">Ditylenchus dipsaci</name>
    <dbReference type="NCBI Taxonomy" id="166011"/>
    <lineage>
        <taxon>Eukaryota</taxon>
        <taxon>Metazoa</taxon>
        <taxon>Ecdysozoa</taxon>
        <taxon>Nematoda</taxon>
        <taxon>Chromadorea</taxon>
        <taxon>Rhabditida</taxon>
        <taxon>Tylenchina</taxon>
        <taxon>Tylenchomorpha</taxon>
        <taxon>Sphaerularioidea</taxon>
        <taxon>Anguinidae</taxon>
        <taxon>Anguininae</taxon>
        <taxon>Ditylenchus</taxon>
    </lineage>
</organism>
<keyword evidence="13" id="KW-1185">Reference proteome</keyword>
<feature type="domain" description="Cadherin" evidence="12">
    <location>
        <begin position="290"/>
        <end position="404"/>
    </location>
</feature>
<evidence type="ECO:0000313" key="14">
    <source>
        <dbReference type="WBParaSite" id="jg5680"/>
    </source>
</evidence>
<accession>A0A915EGL8</accession>
<protein>
    <submittedName>
        <fullName evidence="14">Cadherin domain-containing protein</fullName>
    </submittedName>
</protein>
<dbReference type="Proteomes" id="UP000887574">
    <property type="component" value="Unplaced"/>
</dbReference>
<keyword evidence="2" id="KW-1003">Cell membrane</keyword>
<evidence type="ECO:0000256" key="3">
    <source>
        <dbReference type="ARBA" id="ARBA00022692"/>
    </source>
</evidence>
<dbReference type="AlphaFoldDB" id="A0A915EGL8"/>
<dbReference type="GO" id="GO:0007156">
    <property type="term" value="P:homophilic cell adhesion via plasma membrane adhesion molecules"/>
    <property type="evidence" value="ECO:0007669"/>
    <property type="project" value="InterPro"/>
</dbReference>
<dbReference type="Pfam" id="PF25374">
    <property type="entry name" value="Cadherin_FAT4_N"/>
    <property type="match status" value="1"/>
</dbReference>
<evidence type="ECO:0000256" key="2">
    <source>
        <dbReference type="ARBA" id="ARBA00022475"/>
    </source>
</evidence>
<dbReference type="Gene3D" id="2.60.40.60">
    <property type="entry name" value="Cadherins"/>
    <property type="match status" value="6"/>
</dbReference>
<dbReference type="GO" id="GO:0005886">
    <property type="term" value="C:plasma membrane"/>
    <property type="evidence" value="ECO:0007669"/>
    <property type="project" value="UniProtKB-SubCell"/>
</dbReference>
<dbReference type="InterPro" id="IPR020894">
    <property type="entry name" value="Cadherin_CS"/>
</dbReference>
<evidence type="ECO:0000256" key="4">
    <source>
        <dbReference type="ARBA" id="ARBA00022729"/>
    </source>
</evidence>
<name>A0A915EGL8_9BILA</name>
<keyword evidence="5" id="KW-0677">Repeat</keyword>
<evidence type="ECO:0000256" key="11">
    <source>
        <dbReference type="SAM" id="Phobius"/>
    </source>
</evidence>
<keyword evidence="3 11" id="KW-0812">Transmembrane</keyword>
<evidence type="ECO:0000313" key="13">
    <source>
        <dbReference type="Proteomes" id="UP000887574"/>
    </source>
</evidence>
<evidence type="ECO:0000256" key="6">
    <source>
        <dbReference type="ARBA" id="ARBA00022837"/>
    </source>
</evidence>
<sequence>MRELCHWKTKFQASQIILKQYISCLLKTLFLVQIISTFTYANGISQSSSDQIYLEQNLRFHIIEECPLGHLVGTIDTGNNNYRLSAKPEVAELFSFNASTGQLRTAARVDRENLLLFLVDDQVVLNVLLVSDPSQTNNPTIINILISVEDINDNIPTFPTSIQNISIVESTAIGTRFVLNGAQDLDQQGNGTIVEYTLRNNEKNFGLVQERNGSNTTTLFLEIVELIDREEKELYILELEARDGGNPSKKGYCKMQITILDVNDNLPVFDQPIYNVNVSIGAKEIENKSLLTVKAKDADSSENAIVSYKLDGENASLKTNFRIDKTTGEIVLEKYGNLSDVCSNLTDLRSSSANNFTEKLCILKVEAVDHGFPSLSSKAFINVYLSEEMTESQLMLKFVIYPKGSSFASVDETSLNGTVVAVITLINSFGDNATLEITEGNQGGVFRLESGHNFAILRLNQSSAEIGSQQDSFQLEISAIINHVKRVSKKLEVFIRHFNDSAPILQEDIQTVKVAEDLPLGSLVARIGLQPSSYQHSFELMASPLGYESSVFKMDGNFVKLVQPLQLEQSPYKVMVKVSNSQYSFLYTVAQLNVYVVDVNNHSPQFLTSNLTRTQNISTLNQQSILLYSVNLLESHPVVQQVLKLEALDKDLGDNAIVTYSLVKSMDAEMFRVNAQTGQIFLNHPLDYELDKHYFCFEVAAEDSGIPRKSSISAVEVFLEDVNDNPPIFLDSIYYQNLRLSEQQSTKLVKFQAEDADLVDSHQGALTYQLLDAPTNLFQVDAKTGWLSLHSSLPSNYKAGM</sequence>
<dbReference type="Pfam" id="PF00028">
    <property type="entry name" value="Cadherin"/>
    <property type="match status" value="2"/>
</dbReference>